<dbReference type="InterPro" id="IPR036390">
    <property type="entry name" value="WH_DNA-bd_sf"/>
</dbReference>
<dbReference type="GO" id="GO:0006950">
    <property type="term" value="P:response to stress"/>
    <property type="evidence" value="ECO:0007669"/>
    <property type="project" value="TreeGrafter"/>
</dbReference>
<dbReference type="AlphaFoldDB" id="A0A545AJ78"/>
<dbReference type="RefSeq" id="WP_142708252.1">
    <property type="nucleotide sequence ID" value="NZ_VIRS01000027.1"/>
</dbReference>
<dbReference type="InParanoid" id="A0A545AJ78"/>
<name>A0A545AJ78_9ACTN</name>
<dbReference type="PROSITE" id="PS50995">
    <property type="entry name" value="HTH_MARR_2"/>
    <property type="match status" value="1"/>
</dbReference>
<gene>
    <name evidence="2" type="ORF">FL583_30180</name>
</gene>
<dbReference type="Pfam" id="PF12802">
    <property type="entry name" value="MarR_2"/>
    <property type="match status" value="1"/>
</dbReference>
<feature type="domain" description="HTH marR-type" evidence="1">
    <location>
        <begin position="7"/>
        <end position="139"/>
    </location>
</feature>
<dbReference type="EMBL" id="VIRS01000027">
    <property type="protein sequence ID" value="TQS41371.1"/>
    <property type="molecule type" value="Genomic_DNA"/>
</dbReference>
<evidence type="ECO:0000259" key="1">
    <source>
        <dbReference type="PROSITE" id="PS50995"/>
    </source>
</evidence>
<evidence type="ECO:0000313" key="2">
    <source>
        <dbReference type="EMBL" id="TQS41371.1"/>
    </source>
</evidence>
<organism evidence="2 3">
    <name type="scientific">Cryptosporangium phraense</name>
    <dbReference type="NCBI Taxonomy" id="2593070"/>
    <lineage>
        <taxon>Bacteria</taxon>
        <taxon>Bacillati</taxon>
        <taxon>Actinomycetota</taxon>
        <taxon>Actinomycetes</taxon>
        <taxon>Cryptosporangiales</taxon>
        <taxon>Cryptosporangiaceae</taxon>
        <taxon>Cryptosporangium</taxon>
    </lineage>
</organism>
<protein>
    <submittedName>
        <fullName evidence="2">Winged helix-turn-helix transcriptional regulator</fullName>
    </submittedName>
</protein>
<sequence length="146" mass="16150">MDPEGLMGLTIYLLSQTARLGKRTLDDRLAEQGLRLRHMAVLAALADGGPVAQQELSQRLRIDPGDLTGVVDVLEAQHLVTRTVDPGDRRRRVVRPTDAGTRRLAELEALAEAVADELLAPLTPERRRRLHEDLDVVLRAARARPS</sequence>
<comment type="caution">
    <text evidence="2">The sequence shown here is derived from an EMBL/GenBank/DDBJ whole genome shotgun (WGS) entry which is preliminary data.</text>
</comment>
<dbReference type="SUPFAM" id="SSF46785">
    <property type="entry name" value="Winged helix' DNA-binding domain"/>
    <property type="match status" value="1"/>
</dbReference>
<reference evidence="2 3" key="1">
    <citation type="submission" date="2019-07" db="EMBL/GenBank/DDBJ databases">
        <title>Cryptosporangium phraense sp. nov., isolated from plant litter.</title>
        <authorList>
            <person name="Suriyachadkun C."/>
        </authorList>
    </citation>
    <scope>NUCLEOTIDE SEQUENCE [LARGE SCALE GENOMIC DNA]</scope>
    <source>
        <strain evidence="2 3">A-T 5661</strain>
    </source>
</reference>
<dbReference type="Proteomes" id="UP000317982">
    <property type="component" value="Unassembled WGS sequence"/>
</dbReference>
<keyword evidence="3" id="KW-1185">Reference proteome</keyword>
<dbReference type="InterPro" id="IPR000835">
    <property type="entry name" value="HTH_MarR-typ"/>
</dbReference>
<dbReference type="SMART" id="SM00347">
    <property type="entry name" value="HTH_MARR"/>
    <property type="match status" value="1"/>
</dbReference>
<dbReference type="GO" id="GO:0003700">
    <property type="term" value="F:DNA-binding transcription factor activity"/>
    <property type="evidence" value="ECO:0007669"/>
    <property type="project" value="InterPro"/>
</dbReference>
<dbReference type="PANTHER" id="PTHR33164:SF43">
    <property type="entry name" value="HTH-TYPE TRANSCRIPTIONAL REPRESSOR YETL"/>
    <property type="match status" value="1"/>
</dbReference>
<proteinExistence type="predicted"/>
<dbReference type="InterPro" id="IPR039422">
    <property type="entry name" value="MarR/SlyA-like"/>
</dbReference>
<dbReference type="PANTHER" id="PTHR33164">
    <property type="entry name" value="TRANSCRIPTIONAL REGULATOR, MARR FAMILY"/>
    <property type="match status" value="1"/>
</dbReference>
<dbReference type="Gene3D" id="1.10.10.10">
    <property type="entry name" value="Winged helix-like DNA-binding domain superfamily/Winged helix DNA-binding domain"/>
    <property type="match status" value="1"/>
</dbReference>
<dbReference type="InterPro" id="IPR036388">
    <property type="entry name" value="WH-like_DNA-bd_sf"/>
</dbReference>
<dbReference type="OrthoDB" id="3215333at2"/>
<dbReference type="PRINTS" id="PR00598">
    <property type="entry name" value="HTHMARR"/>
</dbReference>
<evidence type="ECO:0000313" key="3">
    <source>
        <dbReference type="Proteomes" id="UP000317982"/>
    </source>
</evidence>
<accession>A0A545AJ78</accession>